<dbReference type="NCBIfam" id="TIGR03150">
    <property type="entry name" value="fabF"/>
    <property type="match status" value="1"/>
</dbReference>
<evidence type="ECO:0000256" key="6">
    <source>
        <dbReference type="ARBA" id="ARBA00022679"/>
    </source>
</evidence>
<evidence type="ECO:0000256" key="15">
    <source>
        <dbReference type="PIRSR" id="PIRSR000447-1"/>
    </source>
</evidence>
<dbReference type="InterPro" id="IPR000794">
    <property type="entry name" value="Beta-ketoacyl_synthase"/>
</dbReference>
<comment type="similarity">
    <text evidence="2 14 16">Belongs to the thiolase-like superfamily. Beta-ketoacyl-ACP synthases family.</text>
</comment>
<gene>
    <name evidence="18" type="ORF">JOC47_001445</name>
</gene>
<evidence type="ECO:0000256" key="16">
    <source>
        <dbReference type="RuleBase" id="RU003694"/>
    </source>
</evidence>
<dbReference type="GO" id="GO:0006633">
    <property type="term" value="P:fatty acid biosynthetic process"/>
    <property type="evidence" value="ECO:0007669"/>
    <property type="project" value="UniProtKB-UniRule"/>
</dbReference>
<evidence type="ECO:0000256" key="10">
    <source>
        <dbReference type="ARBA" id="ARBA00023315"/>
    </source>
</evidence>
<comment type="catalytic activity">
    <reaction evidence="12 14">
        <text>(9Z)-hexadecenoyl-[ACP] + malonyl-[ACP] + H(+) = 3-oxo-(11Z)-octadecenoyl-[ACP] + holo-[ACP] + CO2</text>
        <dbReference type="Rhea" id="RHEA:55040"/>
        <dbReference type="Rhea" id="RHEA-COMP:9623"/>
        <dbReference type="Rhea" id="RHEA-COMP:9685"/>
        <dbReference type="Rhea" id="RHEA-COMP:10800"/>
        <dbReference type="Rhea" id="RHEA-COMP:14074"/>
        <dbReference type="ChEBI" id="CHEBI:15378"/>
        <dbReference type="ChEBI" id="CHEBI:16526"/>
        <dbReference type="ChEBI" id="CHEBI:64479"/>
        <dbReference type="ChEBI" id="CHEBI:78449"/>
        <dbReference type="ChEBI" id="CHEBI:83989"/>
        <dbReference type="ChEBI" id="CHEBI:138538"/>
        <dbReference type="EC" id="2.3.1.179"/>
    </reaction>
</comment>
<organism evidence="18 19">
    <name type="scientific">Halanaerobacter jeridensis</name>
    <dbReference type="NCBI Taxonomy" id="706427"/>
    <lineage>
        <taxon>Bacteria</taxon>
        <taxon>Bacillati</taxon>
        <taxon>Bacillota</taxon>
        <taxon>Clostridia</taxon>
        <taxon>Halanaerobiales</taxon>
        <taxon>Halobacteroidaceae</taxon>
        <taxon>Halanaerobacter</taxon>
    </lineage>
</organism>
<dbReference type="SUPFAM" id="SSF53901">
    <property type="entry name" value="Thiolase-like"/>
    <property type="match status" value="2"/>
</dbReference>
<dbReference type="CDD" id="cd00834">
    <property type="entry name" value="KAS_I_II"/>
    <property type="match status" value="1"/>
</dbReference>
<accession>A0A938XTH2</accession>
<name>A0A938XTH2_9FIRM</name>
<evidence type="ECO:0000256" key="11">
    <source>
        <dbReference type="ARBA" id="ARBA00024006"/>
    </source>
</evidence>
<dbReference type="InterPro" id="IPR020841">
    <property type="entry name" value="PKS_Beta-ketoAc_synthase_dom"/>
</dbReference>
<dbReference type="EC" id="2.3.1.179" evidence="3 14"/>
<dbReference type="GO" id="GO:0005829">
    <property type="term" value="C:cytosol"/>
    <property type="evidence" value="ECO:0007669"/>
    <property type="project" value="TreeGrafter"/>
</dbReference>
<dbReference type="InterPro" id="IPR014031">
    <property type="entry name" value="Ketoacyl_synth_C"/>
</dbReference>
<dbReference type="Gene3D" id="3.40.47.10">
    <property type="match status" value="1"/>
</dbReference>
<keyword evidence="6 14" id="KW-0808">Transferase</keyword>
<evidence type="ECO:0000256" key="1">
    <source>
        <dbReference type="ARBA" id="ARBA00005194"/>
    </source>
</evidence>
<proteinExistence type="inferred from homology"/>
<dbReference type="PROSITE" id="PS52004">
    <property type="entry name" value="KS3_2"/>
    <property type="match status" value="1"/>
</dbReference>
<keyword evidence="7" id="KW-0276">Fatty acid metabolism</keyword>
<evidence type="ECO:0000256" key="13">
    <source>
        <dbReference type="ARBA" id="ARBA00047659"/>
    </source>
</evidence>
<keyword evidence="9 14" id="KW-0275">Fatty acid biosynthesis</keyword>
<comment type="function">
    <text evidence="11 14">Involved in the type II fatty acid elongation cycle. Catalyzes the elongation of a wide range of acyl-ACP by the addition of two carbons from malonyl-ACP to an acyl acceptor. Can efficiently catalyze the conversion of palmitoleoyl-ACP (cis-hexadec-9-enoyl-ACP) to cis-vaccenoyl-ACP (cis-octadec-11-enoyl-ACP), an essential step in the thermal regulation of fatty acid composition.</text>
</comment>
<keyword evidence="5 14" id="KW-0444">Lipid biosynthesis</keyword>
<dbReference type="SMART" id="SM00825">
    <property type="entry name" value="PKS_KS"/>
    <property type="match status" value="1"/>
</dbReference>
<evidence type="ECO:0000256" key="8">
    <source>
        <dbReference type="ARBA" id="ARBA00023098"/>
    </source>
</evidence>
<dbReference type="FunFam" id="3.40.47.10:FF:000009">
    <property type="entry name" value="3-oxoacyl-[acyl-carrier-protein] synthase 2"/>
    <property type="match status" value="1"/>
</dbReference>
<dbReference type="GO" id="GO:0004315">
    <property type="term" value="F:3-oxoacyl-[acyl-carrier-protein] synthase activity"/>
    <property type="evidence" value="ECO:0007669"/>
    <property type="project" value="UniProtKB-UniRule"/>
</dbReference>
<evidence type="ECO:0000256" key="7">
    <source>
        <dbReference type="ARBA" id="ARBA00022832"/>
    </source>
</evidence>
<dbReference type="InterPro" id="IPR018201">
    <property type="entry name" value="Ketoacyl_synth_AS"/>
</dbReference>
<evidence type="ECO:0000256" key="14">
    <source>
        <dbReference type="PIRNR" id="PIRNR000447"/>
    </source>
</evidence>
<evidence type="ECO:0000256" key="2">
    <source>
        <dbReference type="ARBA" id="ARBA00008467"/>
    </source>
</evidence>
<feature type="active site" description="For beta-ketoacyl synthase activity" evidence="15">
    <location>
        <position position="163"/>
    </location>
</feature>
<dbReference type="EMBL" id="JAFBDQ010000006">
    <property type="protein sequence ID" value="MBM7556594.1"/>
    <property type="molecule type" value="Genomic_DNA"/>
</dbReference>
<dbReference type="AlphaFoldDB" id="A0A938XTH2"/>
<feature type="domain" description="Ketosynthase family 3 (KS3)" evidence="17">
    <location>
        <begin position="2"/>
        <end position="410"/>
    </location>
</feature>
<keyword evidence="8" id="KW-0443">Lipid metabolism</keyword>
<evidence type="ECO:0000256" key="4">
    <source>
        <dbReference type="ARBA" id="ARBA00014657"/>
    </source>
</evidence>
<dbReference type="RefSeq" id="WP_204701373.1">
    <property type="nucleotide sequence ID" value="NZ_JAFBDQ010000006.1"/>
</dbReference>
<dbReference type="PIRSF" id="PIRSF000447">
    <property type="entry name" value="KAS_II"/>
    <property type="match status" value="1"/>
</dbReference>
<keyword evidence="10 14" id="KW-0012">Acyltransferase</keyword>
<dbReference type="PROSITE" id="PS00606">
    <property type="entry name" value="KS3_1"/>
    <property type="match status" value="1"/>
</dbReference>
<dbReference type="InterPro" id="IPR016039">
    <property type="entry name" value="Thiolase-like"/>
</dbReference>
<comment type="caution">
    <text evidence="18">The sequence shown here is derived from an EMBL/GenBank/DDBJ whole genome shotgun (WGS) entry which is preliminary data.</text>
</comment>
<dbReference type="InterPro" id="IPR017568">
    <property type="entry name" value="3-oxoacyl-ACP_synth-2"/>
</dbReference>
<evidence type="ECO:0000256" key="12">
    <source>
        <dbReference type="ARBA" id="ARBA00047318"/>
    </source>
</evidence>
<dbReference type="InterPro" id="IPR014030">
    <property type="entry name" value="Ketoacyl_synth_N"/>
</dbReference>
<dbReference type="PANTHER" id="PTHR11712">
    <property type="entry name" value="POLYKETIDE SYNTHASE-RELATED"/>
    <property type="match status" value="1"/>
</dbReference>
<dbReference type="Proteomes" id="UP000774000">
    <property type="component" value="Unassembled WGS sequence"/>
</dbReference>
<protein>
    <recommendedName>
        <fullName evidence="4 14">3-oxoacyl-[acyl-carrier-protein] synthase 2</fullName>
        <ecNumber evidence="3 14">2.3.1.179</ecNumber>
    </recommendedName>
</protein>
<evidence type="ECO:0000313" key="19">
    <source>
        <dbReference type="Proteomes" id="UP000774000"/>
    </source>
</evidence>
<dbReference type="Pfam" id="PF02801">
    <property type="entry name" value="Ketoacyl-synt_C"/>
    <property type="match status" value="1"/>
</dbReference>
<keyword evidence="19" id="KW-1185">Reference proteome</keyword>
<dbReference type="NCBIfam" id="NF004970">
    <property type="entry name" value="PRK06333.1"/>
    <property type="match status" value="1"/>
</dbReference>
<evidence type="ECO:0000256" key="5">
    <source>
        <dbReference type="ARBA" id="ARBA00022516"/>
    </source>
</evidence>
<sequence length="413" mass="43534">MSKRVVVTGMGVISPIGNSLDEFWSSLINGETGIDQISSFDASEIRTQIAAEVKDFSPADFGLDRKEARRMDKYAQFAVAASNLAVEDSGLDVEEIAERVGVLVGSGIGGIETFEEQHERLMERGPNRVSPFLIPMMISNMAAGQVSIYTGAKGPCSSIVTACATGTHSIGEAFETIRRGDADAMIAGGTEASITPTACAGFASMKAMSTRNDDPTKASRPFDKERDGFVMGEGAGVLVLETLESAQERGANIYAELVGYGASSDAHHITAPAPGGEGAARAMDMAIDKAEMSPEDVDYVNAHGTSTPANDKLETAAIKKTFGDYAYQLPVSSTKSMTGHLLGGAGGVEAIASVLSIKDNIIPPTINYENEDPECDLDYVPNEARESEVSSALSNSLGFGGHNATLLFKEYTE</sequence>
<reference evidence="18" key="1">
    <citation type="submission" date="2021-01" db="EMBL/GenBank/DDBJ databases">
        <title>Genomic Encyclopedia of Type Strains, Phase IV (KMG-IV): sequencing the most valuable type-strain genomes for metagenomic binning, comparative biology and taxonomic classification.</title>
        <authorList>
            <person name="Goeker M."/>
        </authorList>
    </citation>
    <scope>NUCLEOTIDE SEQUENCE</scope>
    <source>
        <strain evidence="18">DSM 23230</strain>
    </source>
</reference>
<dbReference type="PANTHER" id="PTHR11712:SF336">
    <property type="entry name" value="3-OXOACYL-[ACYL-CARRIER-PROTEIN] SYNTHASE, MITOCHONDRIAL"/>
    <property type="match status" value="1"/>
</dbReference>
<evidence type="ECO:0000259" key="17">
    <source>
        <dbReference type="PROSITE" id="PS52004"/>
    </source>
</evidence>
<evidence type="ECO:0000313" key="18">
    <source>
        <dbReference type="EMBL" id="MBM7556594.1"/>
    </source>
</evidence>
<dbReference type="NCBIfam" id="NF005589">
    <property type="entry name" value="PRK07314.1"/>
    <property type="match status" value="1"/>
</dbReference>
<dbReference type="Pfam" id="PF00109">
    <property type="entry name" value="ketoacyl-synt"/>
    <property type="match status" value="1"/>
</dbReference>
<evidence type="ECO:0000256" key="3">
    <source>
        <dbReference type="ARBA" id="ARBA00012356"/>
    </source>
</evidence>
<comment type="catalytic activity">
    <reaction evidence="13 14">
        <text>a fatty acyl-[ACP] + malonyl-[ACP] + H(+) = a 3-oxoacyl-[ACP] + holo-[ACP] + CO2</text>
        <dbReference type="Rhea" id="RHEA:22836"/>
        <dbReference type="Rhea" id="RHEA-COMP:9623"/>
        <dbReference type="Rhea" id="RHEA-COMP:9685"/>
        <dbReference type="Rhea" id="RHEA-COMP:9916"/>
        <dbReference type="Rhea" id="RHEA-COMP:14125"/>
        <dbReference type="ChEBI" id="CHEBI:15378"/>
        <dbReference type="ChEBI" id="CHEBI:16526"/>
        <dbReference type="ChEBI" id="CHEBI:64479"/>
        <dbReference type="ChEBI" id="CHEBI:78449"/>
        <dbReference type="ChEBI" id="CHEBI:78776"/>
        <dbReference type="ChEBI" id="CHEBI:138651"/>
    </reaction>
</comment>
<comment type="pathway">
    <text evidence="1 14">Lipid metabolism; fatty acid biosynthesis.</text>
</comment>
<evidence type="ECO:0000256" key="9">
    <source>
        <dbReference type="ARBA" id="ARBA00023160"/>
    </source>
</evidence>